<gene>
    <name evidence="5" type="ORF">Cvel_35986</name>
</gene>
<accession>A0A0G4I533</accession>
<evidence type="ECO:0000256" key="1">
    <source>
        <dbReference type="ARBA" id="ARBA00022723"/>
    </source>
</evidence>
<keyword evidence="3" id="KW-0560">Oxidoreductase</keyword>
<dbReference type="VEuPathDB" id="CryptoDB:Cvel_35986"/>
<name>A0A0G4I533_9ALVE</name>
<organism evidence="5">
    <name type="scientific">Chromera velia CCMP2878</name>
    <dbReference type="NCBI Taxonomy" id="1169474"/>
    <lineage>
        <taxon>Eukaryota</taxon>
        <taxon>Sar</taxon>
        <taxon>Alveolata</taxon>
        <taxon>Colpodellida</taxon>
        <taxon>Chromeraceae</taxon>
        <taxon>Chromera</taxon>
    </lineage>
</organism>
<evidence type="ECO:0000259" key="4">
    <source>
        <dbReference type="Pfam" id="PF08240"/>
    </source>
</evidence>
<dbReference type="AlphaFoldDB" id="A0A0G4I533"/>
<reference evidence="5" key="1">
    <citation type="submission" date="2014-11" db="EMBL/GenBank/DDBJ databases">
        <authorList>
            <person name="Otto D Thomas"/>
            <person name="Naeem Raeece"/>
        </authorList>
    </citation>
    <scope>NUCLEOTIDE SEQUENCE</scope>
</reference>
<dbReference type="InterPro" id="IPR047109">
    <property type="entry name" value="CAD-like"/>
</dbReference>
<evidence type="ECO:0000313" key="5">
    <source>
        <dbReference type="EMBL" id="CEM52103.1"/>
    </source>
</evidence>
<keyword evidence="1" id="KW-0479">Metal-binding</keyword>
<sequence>MPVESCAYAALAGDQPLTPFKYNCKTLGPKDVQIKVMYCGVCHSDIHQAKNEWGRSNFPMVPGHEVVGIVEEVGKDVTKVKKGEKAGVGCMVGSCRVCENCKEGEEQYCLNGMIPTYNGKYQGT</sequence>
<dbReference type="PROSITE" id="PS00059">
    <property type="entry name" value="ADH_ZINC"/>
    <property type="match status" value="1"/>
</dbReference>
<dbReference type="InterPro" id="IPR011032">
    <property type="entry name" value="GroES-like_sf"/>
</dbReference>
<dbReference type="InterPro" id="IPR002328">
    <property type="entry name" value="ADH_Zn_CS"/>
</dbReference>
<dbReference type="PhylomeDB" id="A0A0G4I533"/>
<protein>
    <recommendedName>
        <fullName evidence="4">Alcohol dehydrogenase-like N-terminal domain-containing protein</fullName>
    </recommendedName>
</protein>
<dbReference type="SUPFAM" id="SSF50129">
    <property type="entry name" value="GroES-like"/>
    <property type="match status" value="1"/>
</dbReference>
<dbReference type="Pfam" id="PF08240">
    <property type="entry name" value="ADH_N"/>
    <property type="match status" value="1"/>
</dbReference>
<dbReference type="GO" id="GO:0016616">
    <property type="term" value="F:oxidoreductase activity, acting on the CH-OH group of donors, NAD or NADP as acceptor"/>
    <property type="evidence" value="ECO:0007669"/>
    <property type="project" value="InterPro"/>
</dbReference>
<dbReference type="Gene3D" id="3.90.180.10">
    <property type="entry name" value="Medium-chain alcohol dehydrogenases, catalytic domain"/>
    <property type="match status" value="1"/>
</dbReference>
<dbReference type="EMBL" id="CDMZ01005141">
    <property type="protein sequence ID" value="CEM52103.1"/>
    <property type="molecule type" value="Genomic_DNA"/>
</dbReference>
<dbReference type="GO" id="GO:0008270">
    <property type="term" value="F:zinc ion binding"/>
    <property type="evidence" value="ECO:0007669"/>
    <property type="project" value="InterPro"/>
</dbReference>
<dbReference type="PANTHER" id="PTHR42683">
    <property type="entry name" value="ALDEHYDE REDUCTASE"/>
    <property type="match status" value="1"/>
</dbReference>
<evidence type="ECO:0000256" key="2">
    <source>
        <dbReference type="ARBA" id="ARBA00022833"/>
    </source>
</evidence>
<keyword evidence="2" id="KW-0862">Zinc</keyword>
<feature type="domain" description="Alcohol dehydrogenase-like N-terminal" evidence="4">
    <location>
        <begin position="28"/>
        <end position="113"/>
    </location>
</feature>
<proteinExistence type="predicted"/>
<evidence type="ECO:0000256" key="3">
    <source>
        <dbReference type="ARBA" id="ARBA00023002"/>
    </source>
</evidence>
<dbReference type="InterPro" id="IPR013154">
    <property type="entry name" value="ADH-like_N"/>
</dbReference>